<dbReference type="RefSeq" id="WP_049736628.1">
    <property type="nucleotide sequence ID" value="NZ_BJON01000006.1"/>
</dbReference>
<evidence type="ECO:0000256" key="1">
    <source>
        <dbReference type="ARBA" id="ARBA00010923"/>
    </source>
</evidence>
<reference evidence="6" key="2">
    <citation type="submission" date="2015-07" db="EMBL/GenBank/DDBJ databases">
        <title>MeaNS - Measles Nucleotide Surveillance Program.</title>
        <authorList>
            <person name="Tran T."/>
            <person name="Druce J."/>
        </authorList>
    </citation>
    <scope>NUCLEOTIDE SEQUENCE</scope>
    <source>
        <strain evidence="6">DSM 9887</strain>
    </source>
</reference>
<dbReference type="EMBL" id="LGIQ01000002">
    <property type="protein sequence ID" value="KNB74387.1"/>
    <property type="molecule type" value="Genomic_DNA"/>
</dbReference>
<dbReference type="GO" id="GO:0009307">
    <property type="term" value="P:DNA restriction-modification system"/>
    <property type="evidence" value="ECO:0007669"/>
    <property type="project" value="UniProtKB-KW"/>
</dbReference>
<protein>
    <recommendedName>
        <fullName evidence="4">Type I restriction modification DNA specificity domain-containing protein</fullName>
    </recommendedName>
</protein>
<feature type="domain" description="Type I restriction modification DNA specificity" evidence="4">
    <location>
        <begin position="226"/>
        <end position="374"/>
    </location>
</feature>
<dbReference type="PANTHER" id="PTHR30408:SF12">
    <property type="entry name" value="TYPE I RESTRICTION ENZYME MJAVIII SPECIFICITY SUBUNIT"/>
    <property type="match status" value="1"/>
</dbReference>
<dbReference type="EMBL" id="BJON01000006">
    <property type="protein sequence ID" value="GED68014.1"/>
    <property type="molecule type" value="Genomic_DNA"/>
</dbReference>
<comment type="similarity">
    <text evidence="1">Belongs to the type-I restriction system S methylase family.</text>
</comment>
<dbReference type="Proteomes" id="UP000036834">
    <property type="component" value="Unassembled WGS sequence"/>
</dbReference>
<dbReference type="InterPro" id="IPR044946">
    <property type="entry name" value="Restrct_endonuc_typeI_TRD_sf"/>
</dbReference>
<evidence type="ECO:0000259" key="4">
    <source>
        <dbReference type="Pfam" id="PF01420"/>
    </source>
</evidence>
<evidence type="ECO:0000313" key="5">
    <source>
        <dbReference type="EMBL" id="GED68014.1"/>
    </source>
</evidence>
<sequence length="388" mass="44278">MPKYRFEDIAFNITQKRKPTSDDMKTYIGLEHLDSGSLSVTRWGSNVPIKGDKLLMQKGDILFGKRNAYLRRAAIAPHDGLFSAHGMILRPNEKVISRKLFPFFICSDYFFDAAIRISVGSLSPTINWSALKELEFILPNMYEQEKLAELLWAANDTKEAYKKLLYLTDELVKSQFIEMFGDPNKNPFNWEISPVEEWVKRDFIERPMDGNHGGKHPRATDYVSSGVPFIMANNLIDGRVDYHSCNYLTEPQANSLDKGFAKAGDVLITHKGTIGRTAIVDNKFDFIMLTPQVTYYRILKGLNNIYLKAYFDSDYFQTEMFKIAGSGTTRAYIGITAQKKLPLIVPPIELQKQFADFVLQTDKSKLVLEQNLDNLETTIRALMSQNFG</sequence>
<dbReference type="REBASE" id="128813">
    <property type="entry name" value="S2.Bre1206ORF1405P"/>
</dbReference>
<accession>A0A0K9Z0J4</accession>
<feature type="domain" description="Type I restriction modification DNA specificity" evidence="4">
    <location>
        <begin position="42"/>
        <end position="152"/>
    </location>
</feature>
<proteinExistence type="inferred from homology"/>
<name>A0A0K9Z0J4_9BACL</name>
<dbReference type="GO" id="GO:0003677">
    <property type="term" value="F:DNA binding"/>
    <property type="evidence" value="ECO:0007669"/>
    <property type="project" value="UniProtKB-KW"/>
</dbReference>
<dbReference type="Gene3D" id="3.90.220.20">
    <property type="entry name" value="DNA methylase specificity domains"/>
    <property type="match status" value="2"/>
</dbReference>
<dbReference type="SUPFAM" id="SSF116734">
    <property type="entry name" value="DNA methylase specificity domain"/>
    <property type="match status" value="2"/>
</dbReference>
<evidence type="ECO:0000256" key="2">
    <source>
        <dbReference type="ARBA" id="ARBA00022747"/>
    </source>
</evidence>
<dbReference type="InterPro" id="IPR000055">
    <property type="entry name" value="Restrct_endonuc_typeI_TRD"/>
</dbReference>
<evidence type="ECO:0000256" key="3">
    <source>
        <dbReference type="ARBA" id="ARBA00023125"/>
    </source>
</evidence>
<keyword evidence="2" id="KW-0680">Restriction system</keyword>
<keyword evidence="8" id="KW-1185">Reference proteome</keyword>
<evidence type="ECO:0000313" key="7">
    <source>
        <dbReference type="Proteomes" id="UP000036834"/>
    </source>
</evidence>
<dbReference type="Proteomes" id="UP000319578">
    <property type="component" value="Unassembled WGS sequence"/>
</dbReference>
<dbReference type="Pfam" id="PF01420">
    <property type="entry name" value="Methylase_S"/>
    <property type="match status" value="2"/>
</dbReference>
<comment type="caution">
    <text evidence="6">The sequence shown here is derived from an EMBL/GenBank/DDBJ whole genome shotgun (WGS) entry which is preliminary data.</text>
</comment>
<keyword evidence="3" id="KW-0238">DNA-binding</keyword>
<dbReference type="PANTHER" id="PTHR30408">
    <property type="entry name" value="TYPE-1 RESTRICTION ENZYME ECOKI SPECIFICITY PROTEIN"/>
    <property type="match status" value="1"/>
</dbReference>
<reference evidence="5 8" key="3">
    <citation type="submission" date="2019-06" db="EMBL/GenBank/DDBJ databases">
        <title>Whole genome shotgun sequence of Brevibacillus reuszeri NBRC 15719.</title>
        <authorList>
            <person name="Hosoyama A."/>
            <person name="Uohara A."/>
            <person name="Ohji S."/>
            <person name="Ichikawa N."/>
        </authorList>
    </citation>
    <scope>NUCLEOTIDE SEQUENCE [LARGE SCALE GENOMIC DNA]</scope>
    <source>
        <strain evidence="5 8">NBRC 15719</strain>
    </source>
</reference>
<organism evidence="6 7">
    <name type="scientific">Brevibacillus reuszeri</name>
    <dbReference type="NCBI Taxonomy" id="54915"/>
    <lineage>
        <taxon>Bacteria</taxon>
        <taxon>Bacillati</taxon>
        <taxon>Bacillota</taxon>
        <taxon>Bacilli</taxon>
        <taxon>Bacillales</taxon>
        <taxon>Paenibacillaceae</taxon>
        <taxon>Brevibacillus</taxon>
    </lineage>
</organism>
<gene>
    <name evidence="6" type="ORF">ADS79_01415</name>
    <name evidence="5" type="ORF">BRE01_17160</name>
</gene>
<dbReference type="AlphaFoldDB" id="A0A0K9Z0J4"/>
<evidence type="ECO:0000313" key="8">
    <source>
        <dbReference type="Proteomes" id="UP000319578"/>
    </source>
</evidence>
<dbReference type="STRING" id="54915.ADS79_01415"/>
<dbReference type="OrthoDB" id="2474780at2"/>
<reference evidence="7" key="1">
    <citation type="submission" date="2015-07" db="EMBL/GenBank/DDBJ databases">
        <title>Genome sequencing project for genomic taxonomy and phylogenomics of Bacillus-like bacteria.</title>
        <authorList>
            <person name="Liu B."/>
            <person name="Wang J."/>
            <person name="Zhu Y."/>
            <person name="Liu G."/>
            <person name="Chen Q."/>
            <person name="Chen Z."/>
            <person name="Lan J."/>
            <person name="Che J."/>
            <person name="Ge C."/>
            <person name="Shi H."/>
            <person name="Pan Z."/>
            <person name="Liu X."/>
        </authorList>
    </citation>
    <scope>NUCLEOTIDE SEQUENCE [LARGE SCALE GENOMIC DNA]</scope>
    <source>
        <strain evidence="7">DSM 9887</strain>
    </source>
</reference>
<evidence type="ECO:0000313" key="6">
    <source>
        <dbReference type="EMBL" id="KNB74387.1"/>
    </source>
</evidence>
<dbReference type="PATRIC" id="fig|54915.3.peg.5431"/>
<dbReference type="InterPro" id="IPR052021">
    <property type="entry name" value="Type-I_RS_S_subunit"/>
</dbReference>